<keyword evidence="4" id="KW-0812">Transmembrane</keyword>
<evidence type="ECO:0000256" key="2">
    <source>
        <dbReference type="ARBA" id="ARBA00022679"/>
    </source>
</evidence>
<keyword evidence="3 7" id="KW-0418">Kinase</keyword>
<keyword evidence="1" id="KW-0597">Phosphoprotein</keyword>
<keyword evidence="2" id="KW-0808">Transferase</keyword>
<dbReference type="PANTHER" id="PTHR40448">
    <property type="entry name" value="TWO-COMPONENT SENSOR HISTIDINE KINASE"/>
    <property type="match status" value="1"/>
</dbReference>
<dbReference type="InterPro" id="IPR032834">
    <property type="entry name" value="NatK-like_C"/>
</dbReference>
<keyword evidence="4" id="KW-0472">Membrane</keyword>
<dbReference type="GO" id="GO:0042802">
    <property type="term" value="F:identical protein binding"/>
    <property type="evidence" value="ECO:0007669"/>
    <property type="project" value="TreeGrafter"/>
</dbReference>
<dbReference type="EMBL" id="SMAE01000012">
    <property type="protein sequence ID" value="TCS87068.1"/>
    <property type="molecule type" value="Genomic_DNA"/>
</dbReference>
<dbReference type="PANTHER" id="PTHR40448:SF1">
    <property type="entry name" value="TWO-COMPONENT SENSOR HISTIDINE KINASE"/>
    <property type="match status" value="1"/>
</dbReference>
<proteinExistence type="predicted"/>
<dbReference type="InterPro" id="IPR016120">
    <property type="entry name" value="Sig_transdc_His_kin_SpoOB"/>
</dbReference>
<feature type="transmembrane region" description="Helical" evidence="4">
    <location>
        <begin position="6"/>
        <end position="28"/>
    </location>
</feature>
<evidence type="ECO:0000313" key="8">
    <source>
        <dbReference type="Proteomes" id="UP000294567"/>
    </source>
</evidence>
<protein>
    <submittedName>
        <fullName evidence="7">Sensor kinase SpoOB-type protein</fullName>
    </submittedName>
</protein>
<dbReference type="GO" id="GO:0000155">
    <property type="term" value="F:phosphorelay sensor kinase activity"/>
    <property type="evidence" value="ECO:0007669"/>
    <property type="project" value="InterPro"/>
</dbReference>
<dbReference type="InterPro" id="IPR039506">
    <property type="entry name" value="SPOB_a"/>
</dbReference>
<name>A0A4R3KQX7_9FIRM</name>
<dbReference type="RefSeq" id="WP_132029023.1">
    <property type="nucleotide sequence ID" value="NZ_CP068564.1"/>
</dbReference>
<dbReference type="OrthoDB" id="1634477at2"/>
<gene>
    <name evidence="7" type="ORF">EDD65_11226</name>
</gene>
<evidence type="ECO:0000259" key="5">
    <source>
        <dbReference type="Pfam" id="PF14501"/>
    </source>
</evidence>
<dbReference type="Pfam" id="PF14501">
    <property type="entry name" value="HATPase_c_5"/>
    <property type="match status" value="1"/>
</dbReference>
<keyword evidence="8" id="KW-1185">Reference proteome</keyword>
<organism evidence="7 8">
    <name type="scientific">Keratinibaculum paraultunense</name>
    <dbReference type="NCBI Taxonomy" id="1278232"/>
    <lineage>
        <taxon>Bacteria</taxon>
        <taxon>Bacillati</taxon>
        <taxon>Bacillota</taxon>
        <taxon>Tissierellia</taxon>
        <taxon>Tissierellales</taxon>
        <taxon>Tepidimicrobiaceae</taxon>
        <taxon>Keratinibaculum</taxon>
    </lineage>
</organism>
<dbReference type="AlphaFoldDB" id="A0A4R3KQX7"/>
<dbReference type="SUPFAM" id="SSF55890">
    <property type="entry name" value="Sporulation response regulatory protein Spo0B"/>
    <property type="match status" value="1"/>
</dbReference>
<keyword evidence="4" id="KW-1133">Transmembrane helix</keyword>
<comment type="caution">
    <text evidence="7">The sequence shown here is derived from an EMBL/GenBank/DDBJ whole genome shotgun (WGS) entry which is preliminary data.</text>
</comment>
<evidence type="ECO:0000313" key="7">
    <source>
        <dbReference type="EMBL" id="TCS87068.1"/>
    </source>
</evidence>
<dbReference type="Pfam" id="PF14689">
    <property type="entry name" value="SPOB_a"/>
    <property type="match status" value="1"/>
</dbReference>
<accession>A0A4R3KQX7</accession>
<dbReference type="Gene3D" id="1.10.287.130">
    <property type="match status" value="1"/>
</dbReference>
<dbReference type="CDD" id="cd16935">
    <property type="entry name" value="HATPase_AgrC-ComD-like"/>
    <property type="match status" value="1"/>
</dbReference>
<dbReference type="Gene3D" id="3.30.565.10">
    <property type="entry name" value="Histidine kinase-like ATPase, C-terminal domain"/>
    <property type="match status" value="1"/>
</dbReference>
<evidence type="ECO:0000256" key="1">
    <source>
        <dbReference type="ARBA" id="ARBA00022553"/>
    </source>
</evidence>
<feature type="domain" description="Sensor histidine kinase NatK-like C-terminal" evidence="5">
    <location>
        <begin position="143"/>
        <end position="244"/>
    </location>
</feature>
<evidence type="ECO:0000256" key="4">
    <source>
        <dbReference type="SAM" id="Phobius"/>
    </source>
</evidence>
<dbReference type="InterPro" id="IPR036890">
    <property type="entry name" value="HATPase_C_sf"/>
</dbReference>
<feature type="domain" description="SpoOB alpha-helical" evidence="6">
    <location>
        <begin position="47"/>
        <end position="104"/>
    </location>
</feature>
<evidence type="ECO:0000259" key="6">
    <source>
        <dbReference type="Pfam" id="PF14689"/>
    </source>
</evidence>
<evidence type="ECO:0000256" key="3">
    <source>
        <dbReference type="ARBA" id="ARBA00022777"/>
    </source>
</evidence>
<reference evidence="7 8" key="1">
    <citation type="submission" date="2019-03" db="EMBL/GenBank/DDBJ databases">
        <title>Genomic Encyclopedia of Type Strains, Phase IV (KMG-IV): sequencing the most valuable type-strain genomes for metagenomic binning, comparative biology and taxonomic classification.</title>
        <authorList>
            <person name="Goeker M."/>
        </authorList>
    </citation>
    <scope>NUCLEOTIDE SEQUENCE [LARGE SCALE GENOMIC DNA]</scope>
    <source>
        <strain evidence="7 8">DSM 26752</strain>
    </source>
</reference>
<dbReference type="Proteomes" id="UP000294567">
    <property type="component" value="Unassembled WGS sequence"/>
</dbReference>
<sequence length="247" mass="28698">MTITISLYTLVLIIIIIGFILYVLYRIFLPKVVDRRISTYQNELLENHISEIDELYHKIRGWRHDYHNHIQIMIAYLELGKTEEMMKYLRDLDKDLSTIDQVIKTGNIMVDSILNTKISIAGKNNIKVTADAVVSDKVAISDIDLCVIIGNLLDNAIEASMTVENEEERFIRIYIAEKMDQFYIYVSNSFEGKIKKKGSKYFTTKDERQRGYGIIRIDGIVEKNQGMINRQSERDIFATEIILPLSY</sequence>